<keyword evidence="2" id="KW-0344">Guanine-nucleotide releasing factor</keyword>
<accession>A0A0F4KUF4</accession>
<dbReference type="PROSITE" id="PS00626">
    <property type="entry name" value="RCC1_2"/>
    <property type="match status" value="5"/>
</dbReference>
<organism evidence="8 9">
    <name type="scientific">Bifidobacterium asteroides</name>
    <dbReference type="NCBI Taxonomy" id="1684"/>
    <lineage>
        <taxon>Bacteria</taxon>
        <taxon>Bacillati</taxon>
        <taxon>Actinomycetota</taxon>
        <taxon>Actinomycetes</taxon>
        <taxon>Bifidobacteriales</taxon>
        <taxon>Bifidobacteriaceae</taxon>
        <taxon>Bifidobacterium</taxon>
    </lineage>
</organism>
<name>A0A0F4KUF4_9BIFI</name>
<feature type="compositionally biased region" description="Polar residues" evidence="4">
    <location>
        <begin position="58"/>
        <end position="77"/>
    </location>
</feature>
<feature type="compositionally biased region" description="Basic and acidic residues" evidence="4">
    <location>
        <begin position="769"/>
        <end position="779"/>
    </location>
</feature>
<keyword evidence="5" id="KW-0472">Membrane</keyword>
<keyword evidence="3" id="KW-0677">Repeat</keyword>
<dbReference type="InterPro" id="IPR013378">
    <property type="entry name" value="InlB-like_B-rpt"/>
</dbReference>
<dbReference type="InterPro" id="IPR009091">
    <property type="entry name" value="RCC1/BLIP-II"/>
</dbReference>
<feature type="transmembrane region" description="Helical" evidence="5">
    <location>
        <begin position="1158"/>
        <end position="1176"/>
    </location>
</feature>
<evidence type="ECO:0000313" key="9">
    <source>
        <dbReference type="Proteomes" id="UP000033648"/>
    </source>
</evidence>
<feature type="chain" id="PRO_5002471738" evidence="6">
    <location>
        <begin position="32"/>
        <end position="1192"/>
    </location>
</feature>
<dbReference type="PANTHER" id="PTHR45982">
    <property type="entry name" value="REGULATOR OF CHROMOSOME CONDENSATION"/>
    <property type="match status" value="1"/>
</dbReference>
<dbReference type="PATRIC" id="fig|1684.4.peg.1025"/>
<dbReference type="InterPro" id="IPR042229">
    <property type="entry name" value="Listeria/Bacterioides_rpt_sf"/>
</dbReference>
<evidence type="ECO:0000313" key="8">
    <source>
        <dbReference type="EMBL" id="KJY49644.1"/>
    </source>
</evidence>
<feature type="domain" description="RCC1-like" evidence="7">
    <location>
        <begin position="680"/>
        <end position="1014"/>
    </location>
</feature>
<keyword evidence="5" id="KW-1133">Transmembrane helix</keyword>
<feature type="region of interest" description="Disordered" evidence="4">
    <location>
        <begin position="899"/>
        <end position="938"/>
    </location>
</feature>
<dbReference type="InterPro" id="IPR000408">
    <property type="entry name" value="Reg_chr_condens"/>
</dbReference>
<dbReference type="PRINTS" id="PR00633">
    <property type="entry name" value="RCCNDNSATION"/>
</dbReference>
<gene>
    <name evidence="8" type="ORF">JF69_09500</name>
</gene>
<evidence type="ECO:0000256" key="1">
    <source>
        <dbReference type="ARBA" id="ARBA00004196"/>
    </source>
</evidence>
<keyword evidence="6" id="KW-0732">Signal</keyword>
<protein>
    <submittedName>
        <fullName evidence="8">RCC1 repeat domain protein, 2 domains</fullName>
    </submittedName>
</protein>
<feature type="compositionally biased region" description="Polar residues" evidence="4">
    <location>
        <begin position="650"/>
        <end position="663"/>
    </location>
</feature>
<dbReference type="Pfam" id="PF09479">
    <property type="entry name" value="Flg_new"/>
    <property type="match status" value="2"/>
</dbReference>
<dbReference type="SUPFAM" id="SSF50985">
    <property type="entry name" value="RCC1/BLIP-II"/>
    <property type="match status" value="3"/>
</dbReference>
<reference evidence="8 9" key="1">
    <citation type="submission" date="2014-12" db="EMBL/GenBank/DDBJ databases">
        <title>Comparative genomics of the lactic acid bacteria isolated from the honey bee gut.</title>
        <authorList>
            <person name="Ellegaard K.M."/>
            <person name="Tamarit D."/>
            <person name="Javelind E."/>
            <person name="Olofsson T."/>
            <person name="Andersson S.G."/>
            <person name="Vasquez A."/>
        </authorList>
    </citation>
    <scope>NUCLEOTIDE SEQUENCE [LARGE SCALE GENOMIC DNA]</scope>
    <source>
        <strain evidence="8 9">Bin2</strain>
    </source>
</reference>
<dbReference type="PROSITE" id="PS50012">
    <property type="entry name" value="RCC1_3"/>
    <property type="match status" value="6"/>
</dbReference>
<dbReference type="EMBL" id="JWME01000011">
    <property type="protein sequence ID" value="KJY49644.1"/>
    <property type="molecule type" value="Genomic_DNA"/>
</dbReference>
<sequence length="1192" mass="127030">MHLVSRLRRILAMMTVLIGLLAGLGVASAQAADTPVLTGGGGRQTPRVAEQTPGIPPSNATSTPLPSPSPIQTTTPLIPTASPKTTSSTTGTPDNTDSAPAKSAEKTDNQATHTVRFDPAYGSKPTQSTVKTGTLAAPPQQNPQRKGFRFDGWTHDNQPFDFQTPILQDTTLKAQWSKVTDWTLSPDHGPASGARVTISPPNRQEPYYVSLQAAGDQVVSLTGDGRIYTWTQDGTSKHVPFPAQAPDGFRYLQAAAGSLWQAALGSDQHIYTWNNGQSTPTILDNSQNTKFTSISMHGDRLLAVDQQGQIHTIKNSQNQTSKLPEQATLGLPGQAQTVTAVASDTRILALDSDGQAWTRDTGKTASVKPARIKQDPRIRIIQAQALNTGFLLLDVEGQAYYLADSTTNPTALRLPDDAQASRITTNGSKTIITSKDGHLWAWEPDDTPTSADKGQHAYTQAAAADGRITAISGQGILYRWSLDKQDQPARFNTTQAALLKSASLDGQPLTLSKKSSSLQAEIPARKPGQATITITGEQDGKPFTRSLKYTVDQTLTRDAESETSHTVDFNTGEGGPTPDPQQVPYPYGRAKRPSPNPVREGYQFDGWFIGEVAYDFSQPVTGNLTLTAKWTRQDLNNTWSISPDKGSQLGRESTTITPPDSASQGIRFSHVSGSTEKPSFSLAVGSDGNAYAWGYNQYGQLGNGTTGGYQTTPVMVRTPDRKTYPDLPEDFTYVQVSTGNAHSLAVGSDGYVYAWGRNNYGQLGNNSRNDSKVPARVRDPANPTDTSKGLKATQISAGYSHSLAVGSDGYVYAWGYNDHGQIGNNSSNDSKVPARVRDPANPTDTSKGLKATQISAGSWHSLAVGSDGYVYAWGLNYWGQIGNNSSYDSKVPVRVRDPANPTDTSKGLQAVQVSGGGDHSLAVDKDGQTWSWGRNDHGELGNGTTTGEMDANPIPVRVQYPANAGTVTATQVSAGTFHSLAVDKDGNTYAWGNNEDGQLGNNTRSNQLIPVKVFASAQSTSSAGPWLKAAQISAGGYHSLVIGADGYAKAWGYNQYGQLGNDSIPTGKYNSNARSNVPVPVVFNLALVITGVRFDQTPVSGLTRGDGNSVTVFTPAHQPGTVTVSVDYTLGGAPQTPDTSLKYTYLPAGVLPQAGGEGILLALATGMTGMGGVLASRRHRREQRRLLHASHE</sequence>
<feature type="signal peptide" evidence="6">
    <location>
        <begin position="1"/>
        <end position="31"/>
    </location>
</feature>
<dbReference type="Gene3D" id="2.130.10.30">
    <property type="entry name" value="Regulator of chromosome condensation 1/beta-lactamase-inhibitor protein II"/>
    <property type="match status" value="3"/>
</dbReference>
<feature type="region of interest" description="Disordered" evidence="4">
    <location>
        <begin position="36"/>
        <end position="147"/>
    </location>
</feature>
<dbReference type="Proteomes" id="UP000033648">
    <property type="component" value="Unassembled WGS sequence"/>
</dbReference>
<comment type="caution">
    <text evidence="8">The sequence shown here is derived from an EMBL/GenBank/DDBJ whole genome shotgun (WGS) entry which is preliminary data.</text>
</comment>
<dbReference type="NCBIfam" id="TIGR02543">
    <property type="entry name" value="List_Bact_rpt"/>
    <property type="match status" value="2"/>
</dbReference>
<dbReference type="OrthoDB" id="3233034at2"/>
<dbReference type="InterPro" id="IPR058923">
    <property type="entry name" value="RCC1-like_dom"/>
</dbReference>
<keyword evidence="5" id="KW-0812">Transmembrane</keyword>
<dbReference type="GO" id="GO:0030313">
    <property type="term" value="C:cell envelope"/>
    <property type="evidence" value="ECO:0007669"/>
    <property type="project" value="UniProtKB-SubCell"/>
</dbReference>
<dbReference type="Pfam" id="PF25390">
    <property type="entry name" value="WD40_RLD"/>
    <property type="match status" value="1"/>
</dbReference>
<evidence type="ECO:0000256" key="3">
    <source>
        <dbReference type="ARBA" id="ARBA00022737"/>
    </source>
</evidence>
<feature type="region of interest" description="Disordered" evidence="4">
    <location>
        <begin position="763"/>
        <end position="789"/>
    </location>
</feature>
<dbReference type="Pfam" id="PF13540">
    <property type="entry name" value="RCC1_2"/>
    <property type="match status" value="1"/>
</dbReference>
<feature type="region of interest" description="Disordered" evidence="4">
    <location>
        <begin position="824"/>
        <end position="849"/>
    </location>
</feature>
<evidence type="ECO:0000256" key="2">
    <source>
        <dbReference type="ARBA" id="ARBA00022658"/>
    </source>
</evidence>
<evidence type="ECO:0000256" key="4">
    <source>
        <dbReference type="SAM" id="MobiDB-lite"/>
    </source>
</evidence>
<proteinExistence type="predicted"/>
<dbReference type="InterPro" id="IPR051553">
    <property type="entry name" value="Ran_GTPase-activating"/>
</dbReference>
<feature type="compositionally biased region" description="Basic and acidic residues" evidence="4">
    <location>
        <begin position="555"/>
        <end position="565"/>
    </location>
</feature>
<dbReference type="Gene3D" id="2.60.40.4270">
    <property type="entry name" value="Listeria-Bacteroides repeat domain"/>
    <property type="match status" value="2"/>
</dbReference>
<evidence type="ECO:0000259" key="7">
    <source>
        <dbReference type="Pfam" id="PF25390"/>
    </source>
</evidence>
<dbReference type="PANTHER" id="PTHR45982:SF1">
    <property type="entry name" value="REGULATOR OF CHROMOSOME CONDENSATION"/>
    <property type="match status" value="1"/>
</dbReference>
<feature type="region of interest" description="Disordered" evidence="4">
    <location>
        <begin position="639"/>
        <end position="663"/>
    </location>
</feature>
<evidence type="ECO:0000256" key="6">
    <source>
        <dbReference type="SAM" id="SignalP"/>
    </source>
</evidence>
<evidence type="ECO:0000256" key="5">
    <source>
        <dbReference type="SAM" id="Phobius"/>
    </source>
</evidence>
<feature type="region of interest" description="Disordered" evidence="4">
    <location>
        <begin position="555"/>
        <end position="583"/>
    </location>
</feature>
<feature type="compositionally biased region" description="Low complexity" evidence="4">
    <location>
        <begin position="79"/>
        <end position="96"/>
    </location>
</feature>
<comment type="subcellular location">
    <subcellularLocation>
        <location evidence="1">Cell envelope</location>
    </subcellularLocation>
</comment>
<dbReference type="AlphaFoldDB" id="A0A0F4KUF4"/>